<sequence length="264" mass="30098">MENTMNNRNEIPQQVKQVVSIAETLLQGQILGMYLYGSATMNKLRPDSDIDILIITRQELNLSTKKELTKQLLEISGFVGCAEKRPLEITVIHQKDIIPWQFPPKCEYMYGEWLRKEMEAGMIPQACFDPDIAILLWQARKSSMTLKGADCKQLILPIPFREIQKAIQFSLPGLISNVKGDERNVLLTLSRMWFTLETEDVTTKDVAAEWVIPQLPETFSSLLKTAKEAYLGNLSDEWETMENETLALTGFMKGRIEELLKAKG</sequence>
<dbReference type="GO" id="GO:0046677">
    <property type="term" value="P:response to antibiotic"/>
    <property type="evidence" value="ECO:0007669"/>
    <property type="project" value="UniProtKB-KW"/>
</dbReference>
<dbReference type="InterPro" id="IPR041633">
    <property type="entry name" value="Polbeta"/>
</dbReference>
<dbReference type="Gene3D" id="3.30.460.10">
    <property type="entry name" value="Beta Polymerase, domain 2"/>
    <property type="match status" value="1"/>
</dbReference>
<feature type="domain" description="Adenylyltransferase AadA C-terminal" evidence="4">
    <location>
        <begin position="154"/>
        <end position="253"/>
    </location>
</feature>
<accession>A0A0D0IXQ8</accession>
<evidence type="ECO:0000259" key="5">
    <source>
        <dbReference type="Pfam" id="PF18765"/>
    </source>
</evidence>
<dbReference type="SUPFAM" id="SSF81301">
    <property type="entry name" value="Nucleotidyltransferase"/>
    <property type="match status" value="1"/>
</dbReference>
<gene>
    <name evidence="6" type="ORF">ST44_11140</name>
</gene>
<evidence type="ECO:0000313" key="7">
    <source>
        <dbReference type="Proteomes" id="UP000032046"/>
    </source>
</evidence>
<evidence type="ECO:0000313" key="6">
    <source>
        <dbReference type="EMBL" id="KIP60545.1"/>
    </source>
</evidence>
<keyword evidence="6" id="KW-0548">Nucleotidyltransferase</keyword>
<dbReference type="GO" id="GO:0070566">
    <property type="term" value="F:adenylyltransferase activity"/>
    <property type="evidence" value="ECO:0007669"/>
    <property type="project" value="InterPro"/>
</dbReference>
<comment type="catalytic activity">
    <reaction evidence="3">
        <text>spectinomycin + ATP = 9-O-adenylylspectinomycin + diphosphate</text>
        <dbReference type="Rhea" id="RHEA:63228"/>
        <dbReference type="ChEBI" id="CHEBI:30616"/>
        <dbReference type="ChEBI" id="CHEBI:33019"/>
        <dbReference type="ChEBI" id="CHEBI:146260"/>
        <dbReference type="ChEBI" id="CHEBI:146261"/>
    </reaction>
</comment>
<reference evidence="6 7" key="1">
    <citation type="submission" date="2015-01" db="EMBL/GenBank/DDBJ databases">
        <title>Comparative genomics of non-oral Prevotella species.</title>
        <authorList>
            <person name="Accetto T."/>
            <person name="Nograsek B."/>
            <person name="Avgustin G."/>
        </authorList>
    </citation>
    <scope>NUCLEOTIDE SEQUENCE [LARGE SCALE GENOMIC DNA]</scope>
    <source>
        <strain evidence="6 7">P5-119</strain>
    </source>
</reference>
<dbReference type="Pfam" id="PF13427">
    <property type="entry name" value="AadA_C"/>
    <property type="match status" value="1"/>
</dbReference>
<evidence type="ECO:0000256" key="3">
    <source>
        <dbReference type="ARBA" id="ARBA00047831"/>
    </source>
</evidence>
<organism evidence="6 7">
    <name type="scientific">Prevotella pectinovora</name>
    <dbReference type="NCBI Taxonomy" id="1602169"/>
    <lineage>
        <taxon>Bacteria</taxon>
        <taxon>Pseudomonadati</taxon>
        <taxon>Bacteroidota</taxon>
        <taxon>Bacteroidia</taxon>
        <taxon>Bacteroidales</taxon>
        <taxon>Prevotellaceae</taxon>
        <taxon>Prevotella</taxon>
    </lineage>
</organism>
<dbReference type="Proteomes" id="UP000032046">
    <property type="component" value="Unassembled WGS sequence"/>
</dbReference>
<dbReference type="InterPro" id="IPR043519">
    <property type="entry name" value="NT_sf"/>
</dbReference>
<dbReference type="NCBIfam" id="NF010309">
    <property type="entry name" value="PRK13746.1"/>
    <property type="match status" value="1"/>
</dbReference>
<feature type="domain" description="Polymerase beta nucleotidyltransferase" evidence="5">
    <location>
        <begin position="27"/>
        <end position="75"/>
    </location>
</feature>
<keyword evidence="7" id="KW-1185">Reference proteome</keyword>
<dbReference type="InterPro" id="IPR024172">
    <property type="entry name" value="AadA/Aad9"/>
</dbReference>
<dbReference type="InterPro" id="IPR025184">
    <property type="entry name" value="AadA_C"/>
</dbReference>
<comment type="caution">
    <text evidence="6">The sequence shown here is derived from an EMBL/GenBank/DDBJ whole genome shotgun (WGS) entry which is preliminary data.</text>
</comment>
<evidence type="ECO:0000256" key="2">
    <source>
        <dbReference type="ARBA" id="ARBA00023251"/>
    </source>
</evidence>
<dbReference type="STRING" id="1602171.ST44_11140"/>
<dbReference type="NCBIfam" id="NF012212">
    <property type="entry name" value="ANT_9"/>
    <property type="match status" value="1"/>
</dbReference>
<evidence type="ECO:0000256" key="1">
    <source>
        <dbReference type="ARBA" id="ARBA00022679"/>
    </source>
</evidence>
<dbReference type="AlphaFoldDB" id="A0A0D0IXQ8"/>
<proteinExistence type="predicted"/>
<dbReference type="PIRSF" id="PIRSF000819">
    <property type="entry name" value="Streptomycin_3-adenylyltransf"/>
    <property type="match status" value="1"/>
</dbReference>
<evidence type="ECO:0000259" key="4">
    <source>
        <dbReference type="Pfam" id="PF13427"/>
    </source>
</evidence>
<dbReference type="Pfam" id="PF18765">
    <property type="entry name" value="Polbeta"/>
    <property type="match status" value="1"/>
</dbReference>
<protein>
    <submittedName>
        <fullName evidence="6">Adenylyltransferase</fullName>
    </submittedName>
</protein>
<name>A0A0D0IXQ8_9BACT</name>
<keyword evidence="2" id="KW-0046">Antibiotic resistance</keyword>
<keyword evidence="1 6" id="KW-0808">Transferase</keyword>
<dbReference type="OrthoDB" id="5643411at2"/>
<dbReference type="EMBL" id="JXQK01000080">
    <property type="protein sequence ID" value="KIP60545.1"/>
    <property type="molecule type" value="Genomic_DNA"/>
</dbReference>
<dbReference type="CDD" id="cd05403">
    <property type="entry name" value="NT_KNTase_like"/>
    <property type="match status" value="1"/>
</dbReference>